<comment type="subcellular location">
    <subcellularLocation>
        <location evidence="1">Cell membrane</location>
        <topology evidence="1">Peripheral membrane protein</topology>
        <orientation evidence="1">Cytoplasmic side</orientation>
    </subcellularLocation>
</comment>
<keyword evidence="1" id="KW-1003">Cell membrane</keyword>
<organism evidence="2 3">
    <name type="scientific">Candidatus Wolfebacteria bacterium RBG_13_41_7</name>
    <dbReference type="NCBI Taxonomy" id="1802554"/>
    <lineage>
        <taxon>Bacteria</taxon>
        <taxon>Candidatus Wolfeibacteriota</taxon>
    </lineage>
</organism>
<reference evidence="2 3" key="1">
    <citation type="journal article" date="2016" name="Nat. Commun.">
        <title>Thousands of microbial genomes shed light on interconnected biogeochemical processes in an aquifer system.</title>
        <authorList>
            <person name="Anantharaman K."/>
            <person name="Brown C.T."/>
            <person name="Hug L.A."/>
            <person name="Sharon I."/>
            <person name="Castelle C.J."/>
            <person name="Probst A.J."/>
            <person name="Thomas B.C."/>
            <person name="Singh A."/>
            <person name="Wilkins M.J."/>
            <person name="Karaoz U."/>
            <person name="Brodie E.L."/>
            <person name="Williams K.H."/>
            <person name="Hubbard S.S."/>
            <person name="Banfield J.F."/>
        </authorList>
    </citation>
    <scope>NUCLEOTIDE SEQUENCE [LARGE SCALE GENOMIC DNA]</scope>
</reference>
<name>A0A1F8DM24_9BACT</name>
<dbReference type="PANTHER" id="PTHR33383:SF1">
    <property type="entry name" value="MEMBRANE PROTEIN INSERTION EFFICIENCY FACTOR-RELATED"/>
    <property type="match status" value="1"/>
</dbReference>
<gene>
    <name evidence="2" type="ORF">A3J77_00875</name>
</gene>
<comment type="caution">
    <text evidence="2">The sequence shown here is derived from an EMBL/GenBank/DDBJ whole genome shotgun (WGS) entry which is preliminary data.</text>
</comment>
<comment type="function">
    <text evidence="1">Could be involved in insertion of integral membrane proteins into the membrane.</text>
</comment>
<protein>
    <recommendedName>
        <fullName evidence="1">Putative membrane protein insertion efficiency factor</fullName>
    </recommendedName>
</protein>
<dbReference type="GO" id="GO:0005886">
    <property type="term" value="C:plasma membrane"/>
    <property type="evidence" value="ECO:0007669"/>
    <property type="project" value="UniProtKB-SubCell"/>
</dbReference>
<evidence type="ECO:0000313" key="2">
    <source>
        <dbReference type="EMBL" id="OGM89660.1"/>
    </source>
</evidence>
<dbReference type="NCBIfam" id="TIGR00278">
    <property type="entry name" value="membrane protein insertion efficiency factor YidD"/>
    <property type="match status" value="1"/>
</dbReference>
<evidence type="ECO:0000313" key="3">
    <source>
        <dbReference type="Proteomes" id="UP000182002"/>
    </source>
</evidence>
<dbReference type="EMBL" id="MGIO01000020">
    <property type="protein sequence ID" value="OGM89660.1"/>
    <property type="molecule type" value="Genomic_DNA"/>
</dbReference>
<dbReference type="SMART" id="SM01234">
    <property type="entry name" value="Haemolytic"/>
    <property type="match status" value="1"/>
</dbReference>
<dbReference type="InterPro" id="IPR002696">
    <property type="entry name" value="Membr_insert_effic_factor_YidD"/>
</dbReference>
<dbReference type="Pfam" id="PF01809">
    <property type="entry name" value="YidD"/>
    <property type="match status" value="1"/>
</dbReference>
<proteinExistence type="inferred from homology"/>
<evidence type="ECO:0000256" key="1">
    <source>
        <dbReference type="HAMAP-Rule" id="MF_00386"/>
    </source>
</evidence>
<dbReference type="HAMAP" id="MF_00386">
    <property type="entry name" value="UPF0161_YidD"/>
    <property type="match status" value="1"/>
</dbReference>
<sequence>MFILAIRAYQRTFSKDHGMFKHLYPYGFCRFRPTCSDYAIDAINKYGFIKGGLLSAWRILRCHPWSKGGYDPVE</sequence>
<dbReference type="PANTHER" id="PTHR33383">
    <property type="entry name" value="MEMBRANE PROTEIN INSERTION EFFICIENCY FACTOR-RELATED"/>
    <property type="match status" value="1"/>
</dbReference>
<dbReference type="AlphaFoldDB" id="A0A1F8DM24"/>
<dbReference type="Proteomes" id="UP000182002">
    <property type="component" value="Unassembled WGS sequence"/>
</dbReference>
<accession>A0A1F8DM24</accession>
<comment type="similarity">
    <text evidence="1">Belongs to the UPF0161 family.</text>
</comment>
<keyword evidence="1" id="KW-0472">Membrane</keyword>